<name>A0A1H8Q589_9EURY</name>
<dbReference type="Gene3D" id="3.40.50.450">
    <property type="match status" value="1"/>
</dbReference>
<protein>
    <recommendedName>
        <fullName evidence="1">Smf/DprA SLOG domain-containing protein</fullName>
    </recommendedName>
</protein>
<keyword evidence="3" id="KW-1185">Reference proteome</keyword>
<dbReference type="RefSeq" id="WP_092661289.1">
    <property type="nucleotide sequence ID" value="NZ_FOCX01000013.1"/>
</dbReference>
<accession>A0A1H8Q589</accession>
<dbReference type="EMBL" id="FOCX01000013">
    <property type="protein sequence ID" value="SEO49412.1"/>
    <property type="molecule type" value="Genomic_DNA"/>
</dbReference>
<dbReference type="Pfam" id="PF02481">
    <property type="entry name" value="DNA_processg_A"/>
    <property type="match status" value="1"/>
</dbReference>
<gene>
    <name evidence="2" type="ORF">SAMN05216388_101368</name>
</gene>
<evidence type="ECO:0000259" key="1">
    <source>
        <dbReference type="Pfam" id="PF02481"/>
    </source>
</evidence>
<feature type="domain" description="Smf/DprA SLOG" evidence="1">
    <location>
        <begin position="20"/>
        <end position="74"/>
    </location>
</feature>
<dbReference type="SUPFAM" id="SSF102405">
    <property type="entry name" value="MCP/YpsA-like"/>
    <property type="match status" value="1"/>
</dbReference>
<reference evidence="3" key="1">
    <citation type="submission" date="2016-10" db="EMBL/GenBank/DDBJ databases">
        <authorList>
            <person name="Varghese N."/>
            <person name="Submissions S."/>
        </authorList>
    </citation>
    <scope>NUCLEOTIDE SEQUENCE [LARGE SCALE GENOMIC DNA]</scope>
    <source>
        <strain evidence="3">IBRC-M 10043</strain>
    </source>
</reference>
<dbReference type="OrthoDB" id="373631at2157"/>
<proteinExistence type="predicted"/>
<organism evidence="2 3">
    <name type="scientific">Halorientalis persicus</name>
    <dbReference type="NCBI Taxonomy" id="1367881"/>
    <lineage>
        <taxon>Archaea</taxon>
        <taxon>Methanobacteriati</taxon>
        <taxon>Methanobacteriota</taxon>
        <taxon>Stenosarchaea group</taxon>
        <taxon>Halobacteria</taxon>
        <taxon>Halobacteriales</taxon>
        <taxon>Haloarculaceae</taxon>
        <taxon>Halorientalis</taxon>
    </lineage>
</organism>
<dbReference type="Proteomes" id="UP000198775">
    <property type="component" value="Unassembled WGS sequence"/>
</dbReference>
<dbReference type="InterPro" id="IPR057666">
    <property type="entry name" value="DrpA_SLOG"/>
</dbReference>
<evidence type="ECO:0000313" key="2">
    <source>
        <dbReference type="EMBL" id="SEO49412.1"/>
    </source>
</evidence>
<dbReference type="AlphaFoldDB" id="A0A1H8Q589"/>
<evidence type="ECO:0000313" key="3">
    <source>
        <dbReference type="Proteomes" id="UP000198775"/>
    </source>
</evidence>
<sequence length="159" mass="16616">MSTTAPSRSWHGVQITEQDGLSVAIVGSRSFPFEQAPVRCVEAVGQALLDTGWPVAEVVSGGADGVDTAAAALADVGNIPLTVLEPDWDTYGEAAGPRRNTRIVQRADAVLAFWNGTSPGTRDTLAKARAVLGDDQIALRGIGDADPDLQLIDPVDPNQ</sequence>